<evidence type="ECO:0000256" key="1">
    <source>
        <dbReference type="SAM" id="MobiDB-lite"/>
    </source>
</evidence>
<feature type="compositionally biased region" description="Low complexity" evidence="1">
    <location>
        <begin position="11"/>
        <end position="22"/>
    </location>
</feature>
<feature type="compositionally biased region" description="Polar residues" evidence="1">
    <location>
        <begin position="1"/>
        <end position="10"/>
    </location>
</feature>
<gene>
    <name evidence="2" type="ORF">DERYTH_LOCUS314</name>
</gene>
<feature type="region of interest" description="Disordered" evidence="1">
    <location>
        <begin position="1"/>
        <end position="26"/>
    </location>
</feature>
<comment type="caution">
    <text evidence="2">The sequence shown here is derived from an EMBL/GenBank/DDBJ whole genome shotgun (WGS) entry which is preliminary data.</text>
</comment>
<evidence type="ECO:0000313" key="2">
    <source>
        <dbReference type="EMBL" id="CAG8447560.1"/>
    </source>
</evidence>
<reference evidence="2" key="1">
    <citation type="submission" date="2021-06" db="EMBL/GenBank/DDBJ databases">
        <authorList>
            <person name="Kallberg Y."/>
            <person name="Tangrot J."/>
            <person name="Rosling A."/>
        </authorList>
    </citation>
    <scope>NUCLEOTIDE SEQUENCE</scope>
    <source>
        <strain evidence="2">MA453B</strain>
    </source>
</reference>
<proteinExistence type="predicted"/>
<dbReference type="Proteomes" id="UP000789405">
    <property type="component" value="Unassembled WGS sequence"/>
</dbReference>
<sequence>MSQVSNPTQPTSSVNEVSETTSMKVDQSVTPTITNTLMPLSQQTITTNPVIQESPDPHDSNITYKQLNKWRYSNKPSYSQVTL</sequence>
<accession>A0A9N8VBS2</accession>
<organism evidence="2 3">
    <name type="scientific">Dentiscutata erythropus</name>
    <dbReference type="NCBI Taxonomy" id="1348616"/>
    <lineage>
        <taxon>Eukaryota</taxon>
        <taxon>Fungi</taxon>
        <taxon>Fungi incertae sedis</taxon>
        <taxon>Mucoromycota</taxon>
        <taxon>Glomeromycotina</taxon>
        <taxon>Glomeromycetes</taxon>
        <taxon>Diversisporales</taxon>
        <taxon>Gigasporaceae</taxon>
        <taxon>Dentiscutata</taxon>
    </lineage>
</organism>
<protein>
    <submittedName>
        <fullName evidence="2">3404_t:CDS:1</fullName>
    </submittedName>
</protein>
<name>A0A9N8VBS2_9GLOM</name>
<evidence type="ECO:0000313" key="3">
    <source>
        <dbReference type="Proteomes" id="UP000789405"/>
    </source>
</evidence>
<dbReference type="EMBL" id="CAJVPY010000064">
    <property type="protein sequence ID" value="CAG8447560.1"/>
    <property type="molecule type" value="Genomic_DNA"/>
</dbReference>
<keyword evidence="3" id="KW-1185">Reference proteome</keyword>
<dbReference type="AlphaFoldDB" id="A0A9N8VBS2"/>